<dbReference type="Gene3D" id="2.10.110.10">
    <property type="entry name" value="Cysteine Rich Protein"/>
    <property type="match status" value="1"/>
</dbReference>
<reference evidence="7" key="1">
    <citation type="submission" date="2020-07" db="EMBL/GenBank/DDBJ databases">
        <title>The High-quality genome of the commercially important snow crab, Chionoecetes opilio.</title>
        <authorList>
            <person name="Jeong J.-H."/>
            <person name="Ryu S."/>
        </authorList>
    </citation>
    <scope>NUCLEOTIDE SEQUENCE</scope>
    <source>
        <strain evidence="7">MADBK_172401_WGS</strain>
        <tissue evidence="7">Digestive gland</tissue>
    </source>
</reference>
<dbReference type="OrthoDB" id="25654at2759"/>
<gene>
    <name evidence="7" type="primary">Mical_0</name>
    <name evidence="7" type="ORF">GWK47_021333</name>
</gene>
<keyword evidence="8" id="KW-1185">Reference proteome</keyword>
<organism evidence="7 8">
    <name type="scientific">Chionoecetes opilio</name>
    <name type="common">Atlantic snow crab</name>
    <name type="synonym">Cancer opilio</name>
    <dbReference type="NCBI Taxonomy" id="41210"/>
    <lineage>
        <taxon>Eukaryota</taxon>
        <taxon>Metazoa</taxon>
        <taxon>Ecdysozoa</taxon>
        <taxon>Arthropoda</taxon>
        <taxon>Crustacea</taxon>
        <taxon>Multicrustacea</taxon>
        <taxon>Malacostraca</taxon>
        <taxon>Eumalacostraca</taxon>
        <taxon>Eucarida</taxon>
        <taxon>Decapoda</taxon>
        <taxon>Pleocyemata</taxon>
        <taxon>Brachyura</taxon>
        <taxon>Eubrachyura</taxon>
        <taxon>Majoidea</taxon>
        <taxon>Majidae</taxon>
        <taxon>Chionoecetes</taxon>
    </lineage>
</organism>
<accession>A0A8J4XT18</accession>
<evidence type="ECO:0000313" key="8">
    <source>
        <dbReference type="Proteomes" id="UP000770661"/>
    </source>
</evidence>
<proteinExistence type="predicted"/>
<dbReference type="SMART" id="SM00132">
    <property type="entry name" value="LIM"/>
    <property type="match status" value="1"/>
</dbReference>
<feature type="region of interest" description="Disordered" evidence="5">
    <location>
        <begin position="454"/>
        <end position="479"/>
    </location>
</feature>
<dbReference type="SUPFAM" id="SSF57716">
    <property type="entry name" value="Glucocorticoid receptor-like (DNA-binding domain)"/>
    <property type="match status" value="1"/>
</dbReference>
<evidence type="ECO:0000259" key="6">
    <source>
        <dbReference type="PROSITE" id="PS50023"/>
    </source>
</evidence>
<evidence type="ECO:0000256" key="5">
    <source>
        <dbReference type="SAM" id="MobiDB-lite"/>
    </source>
</evidence>
<keyword evidence="2 4" id="KW-0862">Zinc</keyword>
<protein>
    <submittedName>
        <fullName evidence="7">[F-actin]-monooxygenase Mical</fullName>
    </submittedName>
</protein>
<feature type="region of interest" description="Disordered" evidence="5">
    <location>
        <begin position="179"/>
        <end position="218"/>
    </location>
</feature>
<sequence>MFCLQDAGEMEVEAASAGQRAARHVNILKNLTNKTASVAQALTAKKRLSQDRAGARRDDGRLTCRVIEDGGGAAGAAGKGDTLKKTKKRRSDRVTSPQEDAETLQRREEIQLNRTDYLRKQRERRELEKVRFIRSMQMLQFGGNDNGAALNHGTALNPLIEPSYRRDEDVGITEYRKQANKTMKEKAEELERKLNHRPDRSVEEDAGRKQEQSGDFNDRVKDLEAKFGVRGNANATDRKPKDLLRAIGKIEKSDWNVSAIEKKMHQNKFGVEVAAGREKVPKWNRDNYDDKFHNIERRLRENGEDEETIAKYRDIDSSLKRLEMKLREGSTLETGLRGKNKVSNLASQLSSKLEKREPEKVLVTKQQPSRPMVPLPSSGSDLCHFCGNRVYLVERLSAEGKFFHRQCFKCDYCAANLRLGNYIYDREGRYGGKFFCIPHFGLTPRTKVIRRRVEDTDSAKENVVPPPPPPPPPRLRSYR</sequence>
<dbReference type="EMBL" id="JACEEZ010023608">
    <property type="protein sequence ID" value="KAG0711104.1"/>
    <property type="molecule type" value="Genomic_DNA"/>
</dbReference>
<keyword evidence="3 4" id="KW-0440">LIM domain</keyword>
<keyword evidence="1 4" id="KW-0479">Metal-binding</keyword>
<feature type="region of interest" description="Disordered" evidence="5">
    <location>
        <begin position="71"/>
        <end position="103"/>
    </location>
</feature>
<evidence type="ECO:0000256" key="3">
    <source>
        <dbReference type="ARBA" id="ARBA00023038"/>
    </source>
</evidence>
<dbReference type="CDD" id="cd09439">
    <property type="entry name" value="LIM_Mical"/>
    <property type="match status" value="1"/>
</dbReference>
<evidence type="ECO:0000256" key="1">
    <source>
        <dbReference type="ARBA" id="ARBA00022723"/>
    </source>
</evidence>
<dbReference type="Proteomes" id="UP000770661">
    <property type="component" value="Unassembled WGS sequence"/>
</dbReference>
<dbReference type="PROSITE" id="PS00478">
    <property type="entry name" value="LIM_DOMAIN_1"/>
    <property type="match status" value="1"/>
</dbReference>
<dbReference type="InterPro" id="IPR001781">
    <property type="entry name" value="Znf_LIM"/>
</dbReference>
<name>A0A8J4XT18_CHIOP</name>
<dbReference type="Pfam" id="PF00412">
    <property type="entry name" value="LIM"/>
    <property type="match status" value="1"/>
</dbReference>
<feature type="compositionally biased region" description="Pro residues" evidence="5">
    <location>
        <begin position="464"/>
        <end position="479"/>
    </location>
</feature>
<evidence type="ECO:0000256" key="4">
    <source>
        <dbReference type="PROSITE-ProRule" id="PRU00125"/>
    </source>
</evidence>
<dbReference type="AlphaFoldDB" id="A0A8J4XT18"/>
<evidence type="ECO:0000256" key="2">
    <source>
        <dbReference type="ARBA" id="ARBA00022833"/>
    </source>
</evidence>
<comment type="caution">
    <text evidence="7">The sequence shown here is derived from an EMBL/GenBank/DDBJ whole genome shotgun (WGS) entry which is preliminary data.</text>
</comment>
<evidence type="ECO:0000313" key="7">
    <source>
        <dbReference type="EMBL" id="KAG0711104.1"/>
    </source>
</evidence>
<dbReference type="PANTHER" id="PTHR24206">
    <property type="entry name" value="OS06G0237300 PROTEIN"/>
    <property type="match status" value="1"/>
</dbReference>
<dbReference type="PROSITE" id="PS50023">
    <property type="entry name" value="LIM_DOMAIN_2"/>
    <property type="match status" value="1"/>
</dbReference>
<feature type="domain" description="LIM zinc-binding" evidence="6">
    <location>
        <begin position="381"/>
        <end position="446"/>
    </location>
</feature>
<dbReference type="GO" id="GO:0046872">
    <property type="term" value="F:metal ion binding"/>
    <property type="evidence" value="ECO:0007669"/>
    <property type="project" value="UniProtKB-KW"/>
</dbReference>
<feature type="region of interest" description="Disordered" evidence="5">
    <location>
        <begin position="356"/>
        <end position="375"/>
    </location>
</feature>